<dbReference type="GO" id="GO:0047617">
    <property type="term" value="F:fatty acyl-CoA hydrolase activity"/>
    <property type="evidence" value="ECO:0007669"/>
    <property type="project" value="TreeGrafter"/>
</dbReference>
<evidence type="ECO:0000256" key="3">
    <source>
        <dbReference type="ARBA" id="ARBA00022946"/>
    </source>
</evidence>
<dbReference type="InterPro" id="IPR033120">
    <property type="entry name" value="HOTDOG_ACOT"/>
</dbReference>
<dbReference type="PROSITE" id="PS51770">
    <property type="entry name" value="HOTDOG_ACOT"/>
    <property type="match status" value="2"/>
</dbReference>
<feature type="domain" description="HotDog ACOT-type" evidence="4">
    <location>
        <begin position="86"/>
        <end position="208"/>
    </location>
</feature>
<dbReference type="GO" id="GO:0005739">
    <property type="term" value="C:mitochondrion"/>
    <property type="evidence" value="ECO:0007669"/>
    <property type="project" value="TreeGrafter"/>
</dbReference>
<name>A0A8J2KUK3_9HEXA</name>
<protein>
    <recommendedName>
        <fullName evidence="4">HotDog ACOT-type domain-containing protein</fullName>
    </recommendedName>
</protein>
<gene>
    <name evidence="5" type="ORF">AFUS01_LOCUS33846</name>
</gene>
<organism evidence="5 6">
    <name type="scientific">Allacma fusca</name>
    <dbReference type="NCBI Taxonomy" id="39272"/>
    <lineage>
        <taxon>Eukaryota</taxon>
        <taxon>Metazoa</taxon>
        <taxon>Ecdysozoa</taxon>
        <taxon>Arthropoda</taxon>
        <taxon>Hexapoda</taxon>
        <taxon>Collembola</taxon>
        <taxon>Symphypleona</taxon>
        <taxon>Sminthuridae</taxon>
        <taxon>Allacma</taxon>
    </lineage>
</organism>
<dbReference type="CDD" id="cd03442">
    <property type="entry name" value="BFIT_BACH"/>
    <property type="match status" value="2"/>
</dbReference>
<evidence type="ECO:0000256" key="1">
    <source>
        <dbReference type="ARBA" id="ARBA00010458"/>
    </source>
</evidence>
<comment type="similarity">
    <text evidence="1">Belongs to the acyl coenzyme A hydrolase family.</text>
</comment>
<dbReference type="GO" id="GO:0006637">
    <property type="term" value="P:acyl-CoA metabolic process"/>
    <property type="evidence" value="ECO:0007669"/>
    <property type="project" value="TreeGrafter"/>
</dbReference>
<proteinExistence type="inferred from homology"/>
<feature type="domain" description="HotDog ACOT-type" evidence="4">
    <location>
        <begin position="287"/>
        <end position="399"/>
    </location>
</feature>
<sequence>MFLIRNARRLPRICHDAGSIRTLFISPGEEMPTLTMTDLINKFYEILGTSKQFSMTGSDRQKLMDLLPRDRNELPARRMKDSYESAVIPITSNSDLRDRYINSHGTVRIGRLFEDLDIFAGHCCYRHILNPKSQGMPNPYSCVTALVDSIQFKSNTISTAEDIRLSGHVSWVGRSSLEISILVDQKNDKGSWKPITEALFVFVARDPMNQGAAFVNPLVGDTEEEKKFILEGEERNKKRRVTAAESLSNKPPNAEEIEIVHKLFSGLHEHVLGNQAIVLQPGVQRMSDWELNTLLLCHPQYRNRFNKIFGGFIMRQAYEIAHSTVYLYSKAKPKIVHIDDILFRKPVEIGSLIRFNASVGYVENKHIHIPVVAEVLKPETNERSVTNVFQFTFLSQAETPPAVILPESYLEAMRYLDARRHFKESGQLVTKR</sequence>
<accession>A0A8J2KUK3</accession>
<evidence type="ECO:0000313" key="6">
    <source>
        <dbReference type="Proteomes" id="UP000708208"/>
    </source>
</evidence>
<comment type="caution">
    <text evidence="5">The sequence shown here is derived from an EMBL/GenBank/DDBJ whole genome shotgun (WGS) entry which is preliminary data.</text>
</comment>
<evidence type="ECO:0000256" key="2">
    <source>
        <dbReference type="ARBA" id="ARBA00022801"/>
    </source>
</evidence>
<evidence type="ECO:0000313" key="5">
    <source>
        <dbReference type="EMBL" id="CAG7823644.1"/>
    </source>
</evidence>
<reference evidence="5" key="1">
    <citation type="submission" date="2021-06" db="EMBL/GenBank/DDBJ databases">
        <authorList>
            <person name="Hodson N. C."/>
            <person name="Mongue J. A."/>
            <person name="Jaron S. K."/>
        </authorList>
    </citation>
    <scope>NUCLEOTIDE SEQUENCE</scope>
</reference>
<evidence type="ECO:0000259" key="4">
    <source>
        <dbReference type="PROSITE" id="PS51770"/>
    </source>
</evidence>
<dbReference type="EMBL" id="CAJVCH010530171">
    <property type="protein sequence ID" value="CAG7823644.1"/>
    <property type="molecule type" value="Genomic_DNA"/>
</dbReference>
<keyword evidence="3" id="KW-0809">Transit peptide</keyword>
<dbReference type="PANTHER" id="PTHR12655">
    <property type="entry name" value="ACYL-COA THIOESTERASE"/>
    <property type="match status" value="1"/>
</dbReference>
<keyword evidence="2" id="KW-0378">Hydrolase</keyword>
<keyword evidence="6" id="KW-1185">Reference proteome</keyword>
<dbReference type="PANTHER" id="PTHR12655:SF0">
    <property type="entry name" value="ACYL-COENZYME A THIOESTERASE 9, MITOCHONDRIAL"/>
    <property type="match status" value="1"/>
</dbReference>
<dbReference type="AlphaFoldDB" id="A0A8J2KUK3"/>
<dbReference type="Proteomes" id="UP000708208">
    <property type="component" value="Unassembled WGS sequence"/>
</dbReference>
<dbReference type="OrthoDB" id="331699at2759"/>